<protein>
    <submittedName>
        <fullName evidence="2">Uncharacterized protein</fullName>
    </submittedName>
</protein>
<evidence type="ECO:0000256" key="1">
    <source>
        <dbReference type="SAM" id="MobiDB-lite"/>
    </source>
</evidence>
<name>A0A8J3V700_9ACTN</name>
<accession>A0A8J3V700</accession>
<evidence type="ECO:0000313" key="2">
    <source>
        <dbReference type="EMBL" id="GIG81371.1"/>
    </source>
</evidence>
<dbReference type="EMBL" id="BONV01000019">
    <property type="protein sequence ID" value="GIG81371.1"/>
    <property type="molecule type" value="Genomic_DNA"/>
</dbReference>
<feature type="compositionally biased region" description="Low complexity" evidence="1">
    <location>
        <begin position="79"/>
        <end position="98"/>
    </location>
</feature>
<sequence length="98" mass="9590">MASGQETANWAPTRSPSGSVNFAVTWGSRLTRTGSAWHTEPGDIVRSASAGCAGGVLTTAAAVNAPEDVVSVAAEACGTPTPASSASTAAAAPNMRTA</sequence>
<comment type="caution">
    <text evidence="2">The sequence shown here is derived from an EMBL/GenBank/DDBJ whole genome shotgun (WGS) entry which is preliminary data.</text>
</comment>
<feature type="region of interest" description="Disordered" evidence="1">
    <location>
        <begin position="78"/>
        <end position="98"/>
    </location>
</feature>
<proteinExistence type="predicted"/>
<organism evidence="2 3">
    <name type="scientific">Planotetraspora kaengkrachanensis</name>
    <dbReference type="NCBI Taxonomy" id="575193"/>
    <lineage>
        <taxon>Bacteria</taxon>
        <taxon>Bacillati</taxon>
        <taxon>Actinomycetota</taxon>
        <taxon>Actinomycetes</taxon>
        <taxon>Streptosporangiales</taxon>
        <taxon>Streptosporangiaceae</taxon>
        <taxon>Planotetraspora</taxon>
    </lineage>
</organism>
<keyword evidence="3" id="KW-1185">Reference proteome</keyword>
<gene>
    <name evidence="2" type="ORF">Pka01_44980</name>
</gene>
<reference evidence="2 3" key="1">
    <citation type="submission" date="2021-01" db="EMBL/GenBank/DDBJ databases">
        <title>Whole genome shotgun sequence of Planotetraspora kaengkrachanensis NBRC 104272.</title>
        <authorList>
            <person name="Komaki H."/>
            <person name="Tamura T."/>
        </authorList>
    </citation>
    <scope>NUCLEOTIDE SEQUENCE [LARGE SCALE GENOMIC DNA]</scope>
    <source>
        <strain evidence="2 3">NBRC 104272</strain>
    </source>
</reference>
<dbReference type="Proteomes" id="UP000630097">
    <property type="component" value="Unassembled WGS sequence"/>
</dbReference>
<dbReference type="AlphaFoldDB" id="A0A8J3V700"/>
<evidence type="ECO:0000313" key="3">
    <source>
        <dbReference type="Proteomes" id="UP000630097"/>
    </source>
</evidence>